<keyword evidence="2" id="KW-0805">Transcription regulation</keyword>
<dbReference type="PROSITE" id="PS50931">
    <property type="entry name" value="HTH_LYSR"/>
    <property type="match status" value="1"/>
</dbReference>
<evidence type="ECO:0000256" key="1">
    <source>
        <dbReference type="ARBA" id="ARBA00009437"/>
    </source>
</evidence>
<feature type="domain" description="HTH lysR-type" evidence="5">
    <location>
        <begin position="7"/>
        <end position="64"/>
    </location>
</feature>
<dbReference type="Pfam" id="PF03466">
    <property type="entry name" value="LysR_substrate"/>
    <property type="match status" value="1"/>
</dbReference>
<evidence type="ECO:0000313" key="6">
    <source>
        <dbReference type="EMBL" id="OCW59005.1"/>
    </source>
</evidence>
<dbReference type="Pfam" id="PF00126">
    <property type="entry name" value="HTH_1"/>
    <property type="match status" value="1"/>
</dbReference>
<dbReference type="CDD" id="cd08432">
    <property type="entry name" value="PBP2_GcdR_TrpI_HvrB_AmpR_like"/>
    <property type="match status" value="1"/>
</dbReference>
<dbReference type="PANTHER" id="PTHR30537:SF26">
    <property type="entry name" value="GLYCINE CLEAVAGE SYSTEM TRANSCRIPTIONAL ACTIVATOR"/>
    <property type="match status" value="1"/>
</dbReference>
<dbReference type="GO" id="GO:0006351">
    <property type="term" value="P:DNA-templated transcription"/>
    <property type="evidence" value="ECO:0007669"/>
    <property type="project" value="TreeGrafter"/>
</dbReference>
<dbReference type="RefSeq" id="WP_066175032.1">
    <property type="nucleotide sequence ID" value="NZ_LQZT01000002.1"/>
</dbReference>
<dbReference type="InterPro" id="IPR005119">
    <property type="entry name" value="LysR_subst-bd"/>
</dbReference>
<reference evidence="6 7" key="1">
    <citation type="submission" date="2015-12" db="EMBL/GenBank/DDBJ databases">
        <authorList>
            <person name="Shamseldin A."/>
            <person name="Moawad H."/>
            <person name="Abd El-Rahim W.M."/>
            <person name="Sadowsky M.J."/>
        </authorList>
    </citation>
    <scope>NUCLEOTIDE SEQUENCE [LARGE SCALE GENOMIC DNA]</scope>
    <source>
        <strain evidence="6 7">JC234</strain>
    </source>
</reference>
<evidence type="ECO:0000256" key="3">
    <source>
        <dbReference type="ARBA" id="ARBA00023125"/>
    </source>
</evidence>
<accession>A0A1C1YZU9</accession>
<dbReference type="Gene3D" id="3.40.190.10">
    <property type="entry name" value="Periplasmic binding protein-like II"/>
    <property type="match status" value="2"/>
</dbReference>
<dbReference type="AlphaFoldDB" id="A0A1C1YZU9"/>
<dbReference type="InterPro" id="IPR036390">
    <property type="entry name" value="WH_DNA-bd_sf"/>
</dbReference>
<dbReference type="Proteomes" id="UP000094795">
    <property type="component" value="Unassembled WGS sequence"/>
</dbReference>
<dbReference type="EMBL" id="LQZT01000002">
    <property type="protein sequence ID" value="OCW59005.1"/>
    <property type="molecule type" value="Genomic_DNA"/>
</dbReference>
<dbReference type="STRING" id="1480615.AWJ14_04655"/>
<evidence type="ECO:0000256" key="4">
    <source>
        <dbReference type="ARBA" id="ARBA00023163"/>
    </source>
</evidence>
<name>A0A1C1YZU9_9HYPH</name>
<keyword evidence="7" id="KW-1185">Reference proteome</keyword>
<dbReference type="InterPro" id="IPR036388">
    <property type="entry name" value="WH-like_DNA-bd_sf"/>
</dbReference>
<dbReference type="PRINTS" id="PR00039">
    <property type="entry name" value="HTHLYSR"/>
</dbReference>
<evidence type="ECO:0000259" key="5">
    <source>
        <dbReference type="PROSITE" id="PS50931"/>
    </source>
</evidence>
<organism evidence="6 7">
    <name type="scientific">Hoeflea olei</name>
    <dbReference type="NCBI Taxonomy" id="1480615"/>
    <lineage>
        <taxon>Bacteria</taxon>
        <taxon>Pseudomonadati</taxon>
        <taxon>Pseudomonadota</taxon>
        <taxon>Alphaproteobacteria</taxon>
        <taxon>Hyphomicrobiales</taxon>
        <taxon>Rhizobiaceae</taxon>
        <taxon>Hoeflea</taxon>
    </lineage>
</organism>
<dbReference type="Gene3D" id="1.10.10.10">
    <property type="entry name" value="Winged helix-like DNA-binding domain superfamily/Winged helix DNA-binding domain"/>
    <property type="match status" value="1"/>
</dbReference>
<comment type="similarity">
    <text evidence="1">Belongs to the LysR transcriptional regulatory family.</text>
</comment>
<gene>
    <name evidence="6" type="ORF">AWJ14_04655</name>
</gene>
<sequence length="309" mass="34376">MKLSRKYPLNALRVFEAVARHASFSRAGEELGMTQTAVSYQIKLLEETLGERLFLRQPRQIVPTAVAERMLPPVTKAFDLLDEAIGQARQVSNRTLEIHSSPTFAAFWLARNLGSFQLECPDIAVRLLRATKITDFNRDPADVGIRWGVGPWPDHDCHLLGRFSFEPMLSPALARSFGPIERPEDLLKLPILGARQTSWLRWFASVGIEAPDLSGHTRHDYVEQDLCANAALAGQGVALLNHLFYADDLASGRLVAALGRACRDEIGAWLVFPPSRRNTAKIRAFRHWITTAVAADMARTEPEGVMDVG</sequence>
<proteinExistence type="inferred from homology"/>
<dbReference type="InterPro" id="IPR000847">
    <property type="entry name" value="LysR_HTH_N"/>
</dbReference>
<dbReference type="SUPFAM" id="SSF53850">
    <property type="entry name" value="Periplasmic binding protein-like II"/>
    <property type="match status" value="1"/>
</dbReference>
<dbReference type="InterPro" id="IPR058163">
    <property type="entry name" value="LysR-type_TF_proteobact-type"/>
</dbReference>
<dbReference type="SUPFAM" id="SSF46785">
    <property type="entry name" value="Winged helix' DNA-binding domain"/>
    <property type="match status" value="1"/>
</dbReference>
<protein>
    <submittedName>
        <fullName evidence="6">LysR family transcriptional regulator</fullName>
    </submittedName>
</protein>
<dbReference type="GO" id="GO:0043565">
    <property type="term" value="F:sequence-specific DNA binding"/>
    <property type="evidence" value="ECO:0007669"/>
    <property type="project" value="TreeGrafter"/>
</dbReference>
<evidence type="ECO:0000313" key="7">
    <source>
        <dbReference type="Proteomes" id="UP000094795"/>
    </source>
</evidence>
<dbReference type="OrthoDB" id="9807765at2"/>
<keyword evidence="3" id="KW-0238">DNA-binding</keyword>
<keyword evidence="4" id="KW-0804">Transcription</keyword>
<dbReference type="PANTHER" id="PTHR30537">
    <property type="entry name" value="HTH-TYPE TRANSCRIPTIONAL REGULATOR"/>
    <property type="match status" value="1"/>
</dbReference>
<evidence type="ECO:0000256" key="2">
    <source>
        <dbReference type="ARBA" id="ARBA00023015"/>
    </source>
</evidence>
<dbReference type="GO" id="GO:0003700">
    <property type="term" value="F:DNA-binding transcription factor activity"/>
    <property type="evidence" value="ECO:0007669"/>
    <property type="project" value="InterPro"/>
</dbReference>
<comment type="caution">
    <text evidence="6">The sequence shown here is derived from an EMBL/GenBank/DDBJ whole genome shotgun (WGS) entry which is preliminary data.</text>
</comment>